<comment type="caution">
    <text evidence="2">The sequence shown here is derived from an EMBL/GenBank/DDBJ whole genome shotgun (WGS) entry which is preliminary data.</text>
</comment>
<dbReference type="Proteomes" id="UP000285060">
    <property type="component" value="Unassembled WGS sequence"/>
</dbReference>
<protein>
    <submittedName>
        <fullName evidence="2">Uncharacterized protein</fullName>
    </submittedName>
</protein>
<accession>A0A3R6VSQ9</accession>
<keyword evidence="3" id="KW-1185">Reference proteome</keyword>
<dbReference type="AlphaFoldDB" id="A0A3R6VSQ9"/>
<feature type="compositionally biased region" description="Polar residues" evidence="1">
    <location>
        <begin position="235"/>
        <end position="246"/>
    </location>
</feature>
<feature type="compositionally biased region" description="Acidic residues" evidence="1">
    <location>
        <begin position="316"/>
        <end position="334"/>
    </location>
</feature>
<feature type="compositionally biased region" description="Basic and acidic residues" evidence="1">
    <location>
        <begin position="341"/>
        <end position="351"/>
    </location>
</feature>
<name>A0A3R6VSQ9_9STRA</name>
<feature type="region of interest" description="Disordered" evidence="1">
    <location>
        <begin position="235"/>
        <end position="375"/>
    </location>
</feature>
<reference evidence="2 3" key="1">
    <citation type="submission" date="2018-08" db="EMBL/GenBank/DDBJ databases">
        <title>Aphanomyces genome sequencing and annotation.</title>
        <authorList>
            <person name="Minardi D."/>
            <person name="Oidtmann B."/>
            <person name="Van Der Giezen M."/>
            <person name="Studholme D.J."/>
        </authorList>
    </citation>
    <scope>NUCLEOTIDE SEQUENCE [LARGE SCALE GENOMIC DNA]</scope>
    <source>
        <strain evidence="2 3">NJM0002</strain>
    </source>
</reference>
<evidence type="ECO:0000313" key="3">
    <source>
        <dbReference type="Proteomes" id="UP000285060"/>
    </source>
</evidence>
<sequence length="375" mass="41783">MKCVSKIRERITPGIRDCAGKHVKSAQVLWEHLRARFGRATAYASHLAMRDVYNCNMAHDKPVAEHLANVSRLVETARQKGSKISPEDETWCVVLNLDAKFTVMSLFNEITDQFSERDVENLKLRIEIEERRLTEMNQLRRRKARRNNIDKKSDEEAQIEDKAHFALALREEAKPLAGLSGWYGDRGSTVHVCVPQHRHLIHDVEKLKAPRIVQGFGATDAKAVANLKGTLIVNQNRGKSGNTTTPEPAGEEAAMDNDGDAMESDTIDADEPTEPEDVEEPSDEAQTDEDSQDAHVDESGEPPNPCTDVPYGPHDDDFEEPYEFDDAGQDDDPDVPAPDGTNHERRPDGHHGRQSQPDSPAAYPSKDVFFASAAC</sequence>
<organism evidence="2 3">
    <name type="scientific">Aphanomyces invadans</name>
    <dbReference type="NCBI Taxonomy" id="157072"/>
    <lineage>
        <taxon>Eukaryota</taxon>
        <taxon>Sar</taxon>
        <taxon>Stramenopiles</taxon>
        <taxon>Oomycota</taxon>
        <taxon>Saprolegniomycetes</taxon>
        <taxon>Saprolegniales</taxon>
        <taxon>Verrucalvaceae</taxon>
        <taxon>Aphanomyces</taxon>
    </lineage>
</organism>
<gene>
    <name evidence="2" type="ORF">DYB32_008006</name>
</gene>
<dbReference type="Pfam" id="PF14223">
    <property type="entry name" value="Retrotran_gag_2"/>
    <property type="match status" value="1"/>
</dbReference>
<evidence type="ECO:0000256" key="1">
    <source>
        <dbReference type="SAM" id="MobiDB-lite"/>
    </source>
</evidence>
<proteinExistence type="predicted"/>
<feature type="compositionally biased region" description="Acidic residues" evidence="1">
    <location>
        <begin position="249"/>
        <end position="291"/>
    </location>
</feature>
<dbReference type="EMBL" id="QUSY01001140">
    <property type="protein sequence ID" value="RHY25919.1"/>
    <property type="molecule type" value="Genomic_DNA"/>
</dbReference>
<evidence type="ECO:0000313" key="2">
    <source>
        <dbReference type="EMBL" id="RHY25919.1"/>
    </source>
</evidence>